<dbReference type="PANTHER" id="PTHR14939">
    <property type="entry name" value="F-BOX ONLY PROTEIN 22"/>
    <property type="match status" value="1"/>
</dbReference>
<name>A0A218VY82_PUNGR</name>
<dbReference type="InterPro" id="IPR001810">
    <property type="entry name" value="F-box_dom"/>
</dbReference>
<protein>
    <submittedName>
        <fullName evidence="5">F-box/LRR-repeat protein At5g63520</fullName>
    </submittedName>
</protein>
<dbReference type="SUPFAM" id="SSF81383">
    <property type="entry name" value="F-box domain"/>
    <property type="match status" value="1"/>
</dbReference>
<dbReference type="Pfam" id="PF10442">
    <property type="entry name" value="FIST_C"/>
    <property type="match status" value="1"/>
</dbReference>
<dbReference type="SMART" id="SM01204">
    <property type="entry name" value="FIST_C"/>
    <property type="match status" value="1"/>
</dbReference>
<dbReference type="GO" id="GO:0000209">
    <property type="term" value="P:protein polyubiquitination"/>
    <property type="evidence" value="ECO:0007669"/>
    <property type="project" value="TreeGrafter"/>
</dbReference>
<dbReference type="Gene3D" id="1.20.1280.50">
    <property type="match status" value="1"/>
</dbReference>
<evidence type="ECO:0000313" key="2">
    <source>
        <dbReference type="EMBL" id="OWM65504.1"/>
    </source>
</evidence>
<reference evidence="4" key="3">
    <citation type="journal article" date="2020" name="Plant Biotechnol. J.">
        <title>The pomegranate (Punica granatum L.) draft genome dissects genetic divergence between soft- and hard-seeded cultivars.</title>
        <authorList>
            <person name="Luo X."/>
            <person name="Li H."/>
            <person name="Wu Z."/>
            <person name="Yao W."/>
            <person name="Zhao P."/>
            <person name="Cao D."/>
            <person name="Yu H."/>
            <person name="Li K."/>
            <person name="Poudel K."/>
            <person name="Zhao D."/>
            <person name="Zhang F."/>
            <person name="Xia X."/>
            <person name="Chen L."/>
            <person name="Wang Q."/>
            <person name="Jing D."/>
            <person name="Cao S."/>
        </authorList>
    </citation>
    <scope>NUCLEOTIDE SEQUENCE [LARGE SCALE GENOMIC DNA]</scope>
</reference>
<dbReference type="Proteomes" id="UP000515151">
    <property type="component" value="Chromosome 7"/>
</dbReference>
<accession>A0A218VY82</accession>
<keyword evidence="4" id="KW-1185">Reference proteome</keyword>
<reference evidence="3" key="1">
    <citation type="journal article" date="2017" name="Plant J.">
        <title>The pomegranate (Punica granatum L.) genome and the genomics of punicalagin biosynthesis.</title>
        <authorList>
            <person name="Qin G."/>
            <person name="Xu C."/>
            <person name="Ming R."/>
            <person name="Tang H."/>
            <person name="Guyot R."/>
            <person name="Kramer E.M."/>
            <person name="Hu Y."/>
            <person name="Yi X."/>
            <person name="Qi Y."/>
            <person name="Xu X."/>
            <person name="Gao Z."/>
            <person name="Pan H."/>
            <person name="Jian J."/>
            <person name="Tian Y."/>
            <person name="Yue Z."/>
            <person name="Xu Y."/>
        </authorList>
    </citation>
    <scope>NUCLEOTIDE SEQUENCE [LARGE SCALE GENOMIC DNA]</scope>
    <source>
        <strain evidence="3">cv. Dabenzi</strain>
    </source>
</reference>
<evidence type="ECO:0000313" key="3">
    <source>
        <dbReference type="Proteomes" id="UP000197138"/>
    </source>
</evidence>
<dbReference type="GeneID" id="116213851"/>
<dbReference type="OrthoDB" id="509497at2759"/>
<organism evidence="2 3">
    <name type="scientific">Punica granatum</name>
    <name type="common">Pomegranate</name>
    <dbReference type="NCBI Taxonomy" id="22663"/>
    <lineage>
        <taxon>Eukaryota</taxon>
        <taxon>Viridiplantae</taxon>
        <taxon>Streptophyta</taxon>
        <taxon>Embryophyta</taxon>
        <taxon>Tracheophyta</taxon>
        <taxon>Spermatophyta</taxon>
        <taxon>Magnoliopsida</taxon>
        <taxon>eudicotyledons</taxon>
        <taxon>Gunneridae</taxon>
        <taxon>Pentapetalae</taxon>
        <taxon>rosids</taxon>
        <taxon>malvids</taxon>
        <taxon>Myrtales</taxon>
        <taxon>Lythraceae</taxon>
        <taxon>Punica</taxon>
    </lineage>
</organism>
<evidence type="ECO:0000313" key="4">
    <source>
        <dbReference type="Proteomes" id="UP000515151"/>
    </source>
</evidence>
<feature type="domain" description="FIST C-domain" evidence="1">
    <location>
        <begin position="336"/>
        <end position="498"/>
    </location>
</feature>
<dbReference type="InterPro" id="IPR019494">
    <property type="entry name" value="FIST_C"/>
</dbReference>
<evidence type="ECO:0000313" key="5">
    <source>
        <dbReference type="RefSeq" id="XP_031404806.1"/>
    </source>
</evidence>
<proteinExistence type="predicted"/>
<dbReference type="GO" id="GO:0032436">
    <property type="term" value="P:positive regulation of proteasomal ubiquitin-dependent protein catabolic process"/>
    <property type="evidence" value="ECO:0007669"/>
    <property type="project" value="TreeGrafter"/>
</dbReference>
<reference evidence="5" key="4">
    <citation type="submission" date="2025-04" db="UniProtKB">
        <authorList>
            <consortium name="RefSeq"/>
        </authorList>
    </citation>
    <scope>IDENTIFICATION</scope>
    <source>
        <tissue evidence="5">Leaf</tissue>
    </source>
</reference>
<dbReference type="Proteomes" id="UP000197138">
    <property type="component" value="Unassembled WGS sequence"/>
</dbReference>
<evidence type="ECO:0000259" key="1">
    <source>
        <dbReference type="SMART" id="SM01204"/>
    </source>
</evidence>
<dbReference type="EMBL" id="MTKT01005615">
    <property type="protein sequence ID" value="OWM65504.1"/>
    <property type="molecule type" value="Genomic_DNA"/>
</dbReference>
<dbReference type="InterPro" id="IPR036047">
    <property type="entry name" value="F-box-like_dom_sf"/>
</dbReference>
<dbReference type="AlphaFoldDB" id="A0A218VY82"/>
<dbReference type="Pfam" id="PF00646">
    <property type="entry name" value="F-box"/>
    <property type="match status" value="1"/>
</dbReference>
<dbReference type="PANTHER" id="PTHR14939:SF5">
    <property type="entry name" value="F-BOX ONLY PROTEIN 22"/>
    <property type="match status" value="1"/>
</dbReference>
<dbReference type="RefSeq" id="XP_031404806.1">
    <property type="nucleotide sequence ID" value="XM_031548946.1"/>
</dbReference>
<reference evidence="2" key="2">
    <citation type="submission" date="2017-06" db="EMBL/GenBank/DDBJ databases">
        <title>The pomegranate genome and the genomics of punicalagin biosynthesis.</title>
        <authorList>
            <person name="Xu C."/>
        </authorList>
    </citation>
    <scope>NUCLEOTIDE SEQUENCE [LARGE SCALE GENOMIC DNA]</scope>
    <source>
        <tissue evidence="2">Fresh leaf</tissue>
    </source>
</reference>
<gene>
    <name evidence="5" type="primary">LOC116213851</name>
    <name evidence="2" type="ORF">CDL15_Pgr009094</name>
</gene>
<sequence length="538" mass="58513">MAVSSPGTSSRPRTRNDHYSEPFFALCHGDLLHNVLHRLPARSFASAACVCKTWHRVSNQILCRPLLASALSLNPSPFGALLEVLDKVLSDPIRPHFAIVNVATDCDLSSMLKLTSKRLGTATPIVVSYSVGIIGRHASTDEVLEVQRGDDDNGGRGVALTVGFVPGLKVDAIPLMQQREGTILVDEFVLDIRQFSASVSGQQLPVGIVMFGNGHCDLKHAIEKLDFAMPVETAVVGDERSHFVYQTVVKKRSFFDSDGGQGYINNAVALTFVRDRNNIHGLGEIKFHVALSEGVSALGPIYKAASVRTSDHSTWLTARREGSREILDGQRMMMNIDEELNNRIGHPDLYIGVTKRRKYAIGSEKAGVMTSLSFHNIFREDEEYLYVEGLGIRTGDPFQFYAPDAAVASSTCEKVSASLERLNMGVPASNSHQTVATSSPAAKESVRKEEVFGGFIFSCCGRSEYFFGRPNVDSSPFIKSLPGVPFAGVFCSGEIGRCSGSLMEQNPEGGTPVNPCSHVYSSIYLVMTYTPPPSPAEQ</sequence>